<protein>
    <recommendedName>
        <fullName evidence="3">RiboL-PSP-HEPN domain-containing protein</fullName>
    </recommendedName>
</protein>
<organism evidence="1 2">
    <name type="scientific">Marinobacterium halophilum</name>
    <dbReference type="NCBI Taxonomy" id="267374"/>
    <lineage>
        <taxon>Bacteria</taxon>
        <taxon>Pseudomonadati</taxon>
        <taxon>Pseudomonadota</taxon>
        <taxon>Gammaproteobacteria</taxon>
        <taxon>Oceanospirillales</taxon>
        <taxon>Oceanospirillaceae</taxon>
        <taxon>Marinobacterium</taxon>
    </lineage>
</organism>
<evidence type="ECO:0000313" key="1">
    <source>
        <dbReference type="EMBL" id="PSL15111.1"/>
    </source>
</evidence>
<sequence>MSRSQLRFERWKSRELSSWTFQVFQKHNRELSRMYIAHIAAHSYVYTNLGKSAKWDDGVTKHFSFSDPTHENSFENLRSWSDSFNSFDNWINLNSVMAMASNLETYMATVIKLALESDVGVLYGANRKIDGASILKHGKSQPFDFEDKVISCTKGEWGSRVAAYERVFGKVPGKLKDNVSTLEKIRNLRNRVGHSFGRDIEKSRNHDVIDIMPIEKLQRENTIEYQSLIYAVAKDIDRHLLENHIGEYQTLYFYHKLASDLPDTDHNKNHKVRVNLLKKELGRFGAYKAGKNFCSGLIEYYEQL</sequence>
<evidence type="ECO:0000313" key="2">
    <source>
        <dbReference type="Proteomes" id="UP000242133"/>
    </source>
</evidence>
<keyword evidence="2" id="KW-1185">Reference proteome</keyword>
<dbReference type="AlphaFoldDB" id="A0A2P8F079"/>
<evidence type="ECO:0008006" key="3">
    <source>
        <dbReference type="Google" id="ProtNLM"/>
    </source>
</evidence>
<gene>
    <name evidence="1" type="ORF">CLV44_1055</name>
</gene>
<dbReference type="Proteomes" id="UP000242133">
    <property type="component" value="Unassembled WGS sequence"/>
</dbReference>
<reference evidence="1 2" key="1">
    <citation type="submission" date="2018-03" db="EMBL/GenBank/DDBJ databases">
        <title>Genomic Encyclopedia of Archaeal and Bacterial Type Strains, Phase II (KMG-II): from individual species to whole genera.</title>
        <authorList>
            <person name="Goeker M."/>
        </authorList>
    </citation>
    <scope>NUCLEOTIDE SEQUENCE [LARGE SCALE GENOMIC DNA]</scope>
    <source>
        <strain evidence="1 2">DSM 17586</strain>
    </source>
</reference>
<proteinExistence type="predicted"/>
<dbReference type="RefSeq" id="WP_211298078.1">
    <property type="nucleotide sequence ID" value="NZ_PYGI01000005.1"/>
</dbReference>
<dbReference type="EMBL" id="PYGI01000005">
    <property type="protein sequence ID" value="PSL15111.1"/>
    <property type="molecule type" value="Genomic_DNA"/>
</dbReference>
<accession>A0A2P8F079</accession>
<comment type="caution">
    <text evidence="1">The sequence shown here is derived from an EMBL/GenBank/DDBJ whole genome shotgun (WGS) entry which is preliminary data.</text>
</comment>
<name>A0A2P8F079_9GAMM</name>